<organism evidence="1 2">
    <name type="scientific">Gordonia oryzae</name>
    <dbReference type="NCBI Taxonomy" id="2487349"/>
    <lineage>
        <taxon>Bacteria</taxon>
        <taxon>Bacillati</taxon>
        <taxon>Actinomycetota</taxon>
        <taxon>Actinomycetes</taxon>
        <taxon>Mycobacteriales</taxon>
        <taxon>Gordoniaceae</taxon>
        <taxon>Gordonia</taxon>
    </lineage>
</organism>
<dbReference type="Pfam" id="PF11829">
    <property type="entry name" value="DUF3349"/>
    <property type="match status" value="1"/>
</dbReference>
<name>A0A3N4GTK1_9ACTN</name>
<dbReference type="Gene3D" id="6.10.140.2080">
    <property type="match status" value="1"/>
</dbReference>
<dbReference type="EMBL" id="RKMH01000002">
    <property type="protein sequence ID" value="RPA65655.1"/>
    <property type="molecule type" value="Genomic_DNA"/>
</dbReference>
<comment type="caution">
    <text evidence="1">The sequence shown here is derived from an EMBL/GenBank/DDBJ whole genome shotgun (WGS) entry which is preliminary data.</text>
</comment>
<keyword evidence="2" id="KW-1185">Reference proteome</keyword>
<protein>
    <submittedName>
        <fullName evidence="1">DUF3349 domain-containing protein</fullName>
    </submittedName>
</protein>
<dbReference type="AlphaFoldDB" id="A0A3N4GTK1"/>
<sequence>MTSSLFDSAVNWIRKGYPDGVPPTDFPPLLALLMRTLTEEEVTNVALVLAKDRAADSPVTPERITRAILEVTETQPTDTEINQVASRLAAVGWPLAASPATA</sequence>
<evidence type="ECO:0000313" key="1">
    <source>
        <dbReference type="EMBL" id="RPA65655.1"/>
    </source>
</evidence>
<dbReference type="RefSeq" id="WP_123925434.1">
    <property type="nucleotide sequence ID" value="NZ_JBPSDP010000009.1"/>
</dbReference>
<dbReference type="InterPro" id="IPR021784">
    <property type="entry name" value="DUF3349"/>
</dbReference>
<proteinExistence type="predicted"/>
<dbReference type="Proteomes" id="UP000267536">
    <property type="component" value="Unassembled WGS sequence"/>
</dbReference>
<dbReference type="Gene3D" id="1.10.10.2390">
    <property type="match status" value="1"/>
</dbReference>
<reference evidence="1 2" key="1">
    <citation type="submission" date="2018-11" db="EMBL/GenBank/DDBJ databases">
        <title>Draft genome sequence of Gordonia sp. RS15-1S isolated from rice stems.</title>
        <authorList>
            <person name="Muangham S."/>
        </authorList>
    </citation>
    <scope>NUCLEOTIDE SEQUENCE [LARGE SCALE GENOMIC DNA]</scope>
    <source>
        <strain evidence="1 2">RS15-1S</strain>
    </source>
</reference>
<dbReference type="OrthoDB" id="4350726at2"/>
<accession>A0A3N4GTK1</accession>
<evidence type="ECO:0000313" key="2">
    <source>
        <dbReference type="Proteomes" id="UP000267536"/>
    </source>
</evidence>
<gene>
    <name evidence="1" type="ORF">EF294_02550</name>
</gene>